<sequence length="307" mass="32398">METLGACAVGLIAGVWCLLELRRRARPAVLHRSETMRLLRRLLALVGRTVLVRWLSRLASWSRVGLSVSERAGEEVASAEKGIALVVVLSLAAGLLLSLLAQSPLGLALVPLAAFALVPAFDAGCERRRRAELTRAMPQAFRTLAVAMGSGETLSQAIAYVGSHQGGAVGKAFCRASLRLRCGQSAGEALGDLPDDLDAPGVGLLATVLTIAQRTGSPLKEMLGRAATLVERQGELERLLAVKTAQVRMSVRMVSSLPVVMLVTLSLISPDFRQGLATPIGIACVVVAAVMDATALVIIRRLMKGVL</sequence>
<proteinExistence type="predicted"/>
<evidence type="ECO:0000256" key="6">
    <source>
        <dbReference type="SAM" id="Phobius"/>
    </source>
</evidence>
<name>A0A1H9N624_9ACTN</name>
<evidence type="ECO:0000313" key="9">
    <source>
        <dbReference type="EMBL" id="SER31372.1"/>
    </source>
</evidence>
<dbReference type="Proteomes" id="UP000199135">
    <property type="component" value="Unassembled WGS sequence"/>
</dbReference>
<reference evidence="10 11" key="2">
    <citation type="submission" date="2016-10" db="EMBL/GenBank/DDBJ databases">
        <authorList>
            <person name="Varghese N."/>
            <person name="Submissions S."/>
        </authorList>
    </citation>
    <scope>NUCLEOTIDE SEQUENCE [LARGE SCALE GENOMIC DNA]</scope>
    <source>
        <strain evidence="10">KHGC19</strain>
        <strain evidence="8 11">WCP15</strain>
    </source>
</reference>
<reference evidence="9" key="1">
    <citation type="submission" date="2016-10" db="EMBL/GenBank/DDBJ databases">
        <authorList>
            <person name="de Groot N.N."/>
        </authorList>
    </citation>
    <scope>NUCLEOTIDE SEQUENCE [LARGE SCALE GENOMIC DNA]</scope>
    <source>
        <strain evidence="9">KHGC19</strain>
    </source>
</reference>
<dbReference type="InterPro" id="IPR018076">
    <property type="entry name" value="T2SS_GspF_dom"/>
</dbReference>
<keyword evidence="4 6" id="KW-1133">Transmembrane helix</keyword>
<evidence type="ECO:0000259" key="7">
    <source>
        <dbReference type="Pfam" id="PF00482"/>
    </source>
</evidence>
<dbReference type="InterPro" id="IPR042094">
    <property type="entry name" value="T2SS_GspF_sf"/>
</dbReference>
<keyword evidence="11" id="KW-1185">Reference proteome</keyword>
<dbReference type="EMBL" id="FNWT01000001">
    <property type="protein sequence ID" value="SEH38132.1"/>
    <property type="molecule type" value="Genomic_DNA"/>
</dbReference>
<dbReference type="PANTHER" id="PTHR35007">
    <property type="entry name" value="INTEGRAL MEMBRANE PROTEIN-RELATED"/>
    <property type="match status" value="1"/>
</dbReference>
<dbReference type="Gene3D" id="1.20.81.30">
    <property type="entry name" value="Type II secretion system (T2SS), domain F"/>
    <property type="match status" value="1"/>
</dbReference>
<evidence type="ECO:0000256" key="1">
    <source>
        <dbReference type="ARBA" id="ARBA00004651"/>
    </source>
</evidence>
<evidence type="ECO:0000256" key="5">
    <source>
        <dbReference type="ARBA" id="ARBA00023136"/>
    </source>
</evidence>
<dbReference type="GO" id="GO:0005886">
    <property type="term" value="C:plasma membrane"/>
    <property type="evidence" value="ECO:0007669"/>
    <property type="project" value="UniProtKB-SubCell"/>
</dbReference>
<organism evidence="9 10">
    <name type="scientific">Parafannyhessea umbonata</name>
    <dbReference type="NCBI Taxonomy" id="604330"/>
    <lineage>
        <taxon>Bacteria</taxon>
        <taxon>Bacillati</taxon>
        <taxon>Actinomycetota</taxon>
        <taxon>Coriobacteriia</taxon>
        <taxon>Coriobacteriales</taxon>
        <taxon>Atopobiaceae</taxon>
        <taxon>Parafannyhessea</taxon>
    </lineage>
</organism>
<gene>
    <name evidence="9" type="ORF">SAMN05216446_0226</name>
    <name evidence="8" type="ORF">SAMN05216447_101220</name>
</gene>
<feature type="domain" description="Type II secretion system protein GspF" evidence="7">
    <location>
        <begin position="141"/>
        <end position="265"/>
    </location>
</feature>
<evidence type="ECO:0000256" key="4">
    <source>
        <dbReference type="ARBA" id="ARBA00022989"/>
    </source>
</evidence>
<dbReference type="EMBL" id="FOGP01000001">
    <property type="protein sequence ID" value="SER31372.1"/>
    <property type="molecule type" value="Genomic_DNA"/>
</dbReference>
<keyword evidence="2" id="KW-1003">Cell membrane</keyword>
<keyword evidence="5 6" id="KW-0472">Membrane</keyword>
<dbReference type="Pfam" id="PF00482">
    <property type="entry name" value="T2SSF"/>
    <property type="match status" value="1"/>
</dbReference>
<dbReference type="Proteomes" id="UP000199128">
    <property type="component" value="Unassembled WGS sequence"/>
</dbReference>
<evidence type="ECO:0000256" key="3">
    <source>
        <dbReference type="ARBA" id="ARBA00022692"/>
    </source>
</evidence>
<dbReference type="PANTHER" id="PTHR35007:SF2">
    <property type="entry name" value="PILUS ASSEMBLE PROTEIN"/>
    <property type="match status" value="1"/>
</dbReference>
<evidence type="ECO:0000313" key="8">
    <source>
        <dbReference type="EMBL" id="SEH38132.1"/>
    </source>
</evidence>
<evidence type="ECO:0000313" key="10">
    <source>
        <dbReference type="Proteomes" id="UP000199128"/>
    </source>
</evidence>
<feature type="transmembrane region" description="Helical" evidence="6">
    <location>
        <begin position="107"/>
        <end position="125"/>
    </location>
</feature>
<feature type="transmembrane region" description="Helical" evidence="6">
    <location>
        <begin position="249"/>
        <end position="268"/>
    </location>
</feature>
<comment type="subcellular location">
    <subcellularLocation>
        <location evidence="1">Cell membrane</location>
        <topology evidence="1">Multi-pass membrane protein</topology>
    </subcellularLocation>
</comment>
<dbReference type="RefSeq" id="WP_078686450.1">
    <property type="nucleotide sequence ID" value="NZ_FNWT01000001.1"/>
</dbReference>
<dbReference type="AlphaFoldDB" id="A0A1H9N624"/>
<protein>
    <submittedName>
        <fullName evidence="9">Type II secretion system protein F (GspF)</fullName>
    </submittedName>
</protein>
<evidence type="ECO:0000313" key="11">
    <source>
        <dbReference type="Proteomes" id="UP000199135"/>
    </source>
</evidence>
<accession>A0A1H9N624</accession>
<keyword evidence="3 6" id="KW-0812">Transmembrane</keyword>
<feature type="transmembrane region" description="Helical" evidence="6">
    <location>
        <begin position="280"/>
        <end position="299"/>
    </location>
</feature>
<evidence type="ECO:0000256" key="2">
    <source>
        <dbReference type="ARBA" id="ARBA00022475"/>
    </source>
</evidence>